<dbReference type="InterPro" id="IPR016024">
    <property type="entry name" value="ARM-type_fold"/>
</dbReference>
<accession>A0A3S0ZWD1</accession>
<dbReference type="AlphaFoldDB" id="A0A3S0ZWD1"/>
<dbReference type="PANTHER" id="PTHR13554">
    <property type="entry name" value="26S PROTEASOME NON-ATPASE REGULATORY SUBUNIT 5-RELATED"/>
    <property type="match status" value="1"/>
</dbReference>
<evidence type="ECO:0000313" key="3">
    <source>
        <dbReference type="EMBL" id="RUS84628.1"/>
    </source>
</evidence>
<organism evidence="3 4">
    <name type="scientific">Elysia chlorotica</name>
    <name type="common">Eastern emerald elysia</name>
    <name type="synonym">Sea slug</name>
    <dbReference type="NCBI Taxonomy" id="188477"/>
    <lineage>
        <taxon>Eukaryota</taxon>
        <taxon>Metazoa</taxon>
        <taxon>Spiralia</taxon>
        <taxon>Lophotrochozoa</taxon>
        <taxon>Mollusca</taxon>
        <taxon>Gastropoda</taxon>
        <taxon>Heterobranchia</taxon>
        <taxon>Euthyneura</taxon>
        <taxon>Panpulmonata</taxon>
        <taxon>Sacoglossa</taxon>
        <taxon>Placobranchoidea</taxon>
        <taxon>Plakobranchidae</taxon>
        <taxon>Elysia</taxon>
    </lineage>
</organism>
<dbReference type="InterPro" id="IPR019538">
    <property type="entry name" value="PSMD5"/>
</dbReference>
<gene>
    <name evidence="3" type="ORF">EGW08_007600</name>
</gene>
<dbReference type="InterPro" id="IPR011989">
    <property type="entry name" value="ARM-like"/>
</dbReference>
<dbReference type="GO" id="GO:0005829">
    <property type="term" value="C:cytosol"/>
    <property type="evidence" value="ECO:0007669"/>
    <property type="project" value="TreeGrafter"/>
</dbReference>
<keyword evidence="4" id="KW-1185">Reference proteome</keyword>
<dbReference type="OrthoDB" id="10250600at2759"/>
<feature type="non-terminal residue" evidence="3">
    <location>
        <position position="509"/>
    </location>
</feature>
<sequence length="509" mass="56204">MAASEAAVSALVERLSQISLNNATEALEELKIALVALHPSALRRIIPNLSIGNVFQCLNTQDRSQQRLCGEVLNHLLSTISASAVLENFSAQLIAWIKLPDDSLKALCLSELSRISKEAPQELSQYEDLVLAVVEQLSSDALDVGPAAASIIANIGQDPNSLMVIFKEPMIKQFSEAMKKNAVTRFRVYQIAIDLSRQNPEALTACAHAGLLRQLVNEAGRDDDVLVQLNAIELLSDLATSAHGLQFLDEQGIVEKLEIMMADVAQNPMGSLVLPGKWYIDNWLIKFFGGLAKNHPKEVLSKFEHFVRLVLSNVGDGDPNLRGVSIDTVGLIASTPEGKAALDKLGEIINTFFFSKSFPNSKLRDKLKIMKILIFLLHTEHQTSELLALTERWFVTCTPEAFSCVWSLAQQPFPDTRLPALHLLETLASLPWGQKIINSTPGFREYALDRTTEHSKESKEGKFEMVRALAESPTSAEILGQPYMVHLREYVNQGLFYVSAQSEVAMEGD</sequence>
<dbReference type="Proteomes" id="UP000271974">
    <property type="component" value="Unassembled WGS sequence"/>
</dbReference>
<dbReference type="Gene3D" id="1.25.10.10">
    <property type="entry name" value="Leucine-rich Repeat Variant"/>
    <property type="match status" value="1"/>
</dbReference>
<evidence type="ECO:0000313" key="4">
    <source>
        <dbReference type="Proteomes" id="UP000271974"/>
    </source>
</evidence>
<dbReference type="Pfam" id="PF10508">
    <property type="entry name" value="Proteasom_PSMB"/>
    <property type="match status" value="1"/>
</dbReference>
<protein>
    <recommendedName>
        <fullName evidence="2">26S proteasome non-ATPase regulatory subunit 5</fullName>
    </recommendedName>
</protein>
<reference evidence="3 4" key="1">
    <citation type="submission" date="2019-01" db="EMBL/GenBank/DDBJ databases">
        <title>A draft genome assembly of the solar-powered sea slug Elysia chlorotica.</title>
        <authorList>
            <person name="Cai H."/>
            <person name="Li Q."/>
            <person name="Fang X."/>
            <person name="Li J."/>
            <person name="Curtis N.E."/>
            <person name="Altenburger A."/>
            <person name="Shibata T."/>
            <person name="Feng M."/>
            <person name="Maeda T."/>
            <person name="Schwartz J.A."/>
            <person name="Shigenobu S."/>
            <person name="Lundholm N."/>
            <person name="Nishiyama T."/>
            <person name="Yang H."/>
            <person name="Hasebe M."/>
            <person name="Li S."/>
            <person name="Pierce S.K."/>
            <person name="Wang J."/>
        </authorList>
    </citation>
    <scope>NUCLEOTIDE SEQUENCE [LARGE SCALE GENOMIC DNA]</scope>
    <source>
        <strain evidence="3">EC2010</strain>
        <tissue evidence="3">Whole organism of an adult</tissue>
    </source>
</reference>
<evidence type="ECO:0000256" key="2">
    <source>
        <dbReference type="ARBA" id="ARBA00014933"/>
    </source>
</evidence>
<comment type="similarity">
    <text evidence="1">Belongs to the proteasome subunit S5B/HSM3 family.</text>
</comment>
<dbReference type="SUPFAM" id="SSF48371">
    <property type="entry name" value="ARM repeat"/>
    <property type="match status" value="1"/>
</dbReference>
<dbReference type="GO" id="GO:0043248">
    <property type="term" value="P:proteasome assembly"/>
    <property type="evidence" value="ECO:0007669"/>
    <property type="project" value="InterPro"/>
</dbReference>
<evidence type="ECO:0000256" key="1">
    <source>
        <dbReference type="ARBA" id="ARBA00006823"/>
    </source>
</evidence>
<dbReference type="PANTHER" id="PTHR13554:SF10">
    <property type="entry name" value="26S PROTEASOME NON-ATPASE REGULATORY SUBUNIT 5"/>
    <property type="match status" value="1"/>
</dbReference>
<dbReference type="STRING" id="188477.A0A3S0ZWD1"/>
<name>A0A3S0ZWD1_ELYCH</name>
<proteinExistence type="inferred from homology"/>
<dbReference type="EMBL" id="RQTK01000199">
    <property type="protein sequence ID" value="RUS84628.1"/>
    <property type="molecule type" value="Genomic_DNA"/>
</dbReference>
<comment type="caution">
    <text evidence="3">The sequence shown here is derived from an EMBL/GenBank/DDBJ whole genome shotgun (WGS) entry which is preliminary data.</text>
</comment>